<keyword evidence="2" id="KW-0812">Transmembrane</keyword>
<feature type="region of interest" description="Disordered" evidence="1">
    <location>
        <begin position="118"/>
        <end position="156"/>
    </location>
</feature>
<protein>
    <submittedName>
        <fullName evidence="3">Uncharacterized protein</fullName>
    </submittedName>
</protein>
<dbReference type="EMBL" id="CP136508">
    <property type="protein sequence ID" value="WUR15937.1"/>
    <property type="molecule type" value="Genomic_DNA"/>
</dbReference>
<evidence type="ECO:0000313" key="4">
    <source>
        <dbReference type="Proteomes" id="UP000321323"/>
    </source>
</evidence>
<keyword evidence="2" id="KW-0472">Membrane</keyword>
<feature type="compositionally biased region" description="Low complexity" evidence="1">
    <location>
        <begin position="118"/>
        <end position="127"/>
    </location>
</feature>
<evidence type="ECO:0000256" key="1">
    <source>
        <dbReference type="SAM" id="MobiDB-lite"/>
    </source>
</evidence>
<organism evidence="3 4">
    <name type="scientific">[Empedobacter] haloabium</name>
    <dbReference type="NCBI Taxonomy" id="592317"/>
    <lineage>
        <taxon>Bacteria</taxon>
        <taxon>Pseudomonadati</taxon>
        <taxon>Pseudomonadota</taxon>
        <taxon>Betaproteobacteria</taxon>
        <taxon>Burkholderiales</taxon>
        <taxon>Oxalobacteraceae</taxon>
        <taxon>Telluria group</taxon>
        <taxon>Telluria group incertae sedis</taxon>
    </lineage>
</organism>
<keyword evidence="4" id="KW-1185">Reference proteome</keyword>
<name>A0ABZ1UTJ7_9BURK</name>
<dbReference type="Proteomes" id="UP000321323">
    <property type="component" value="Chromosome"/>
</dbReference>
<sequence length="275" mass="27246">MDDQSQARDPAGAPPGRATPDFSAEHQAALHDEAAYLAQPERMLGGAETHADTHAYTPGLSRKVLFGLLGTVVLVFAAGSAWVGYEVATGSAIDRLGKSVTPAAGPATLPAPVAPAGAMTGTPAAAPLTEPSGSGLLPPELAAGPTAPPALPSAEELLAGPKKPDALLPAPAALTRDLPDWLVIEVGGAARAKPQMPPASAAPAPALAQTSGGSADETAAPAAKAPAAPRRAAQERASSVFARCPKPGESGAVECRRAVCSGAARKQAVCSAYTG</sequence>
<feature type="compositionally biased region" description="Low complexity" evidence="1">
    <location>
        <begin position="7"/>
        <end position="21"/>
    </location>
</feature>
<feature type="transmembrane region" description="Helical" evidence="2">
    <location>
        <begin position="64"/>
        <end position="85"/>
    </location>
</feature>
<evidence type="ECO:0000256" key="2">
    <source>
        <dbReference type="SAM" id="Phobius"/>
    </source>
</evidence>
<reference evidence="3 4" key="1">
    <citation type="journal article" date="2019" name="Int. J. Syst. Evol. Microbiol.">
        <title>The Draft Whole-Genome Sequence of the Antibiotic Producer Empedobacter haloabium ATCC 31962 Provides Indications for Its Taxonomic Reclassification.</title>
        <authorList>
            <person name="Miess H."/>
            <person name="Arlt P."/>
            <person name="Apel A.K."/>
            <person name="Weber T."/>
            <person name="Nieselt K."/>
            <person name="Hanssen F."/>
            <person name="Czemmel S."/>
            <person name="Nahnsen S."/>
            <person name="Gross H."/>
        </authorList>
    </citation>
    <scope>NUCLEOTIDE SEQUENCE [LARGE SCALE GENOMIC DNA]</scope>
    <source>
        <strain evidence="3 4">ATCC 31962</strain>
    </source>
</reference>
<feature type="compositionally biased region" description="Low complexity" evidence="1">
    <location>
        <begin position="193"/>
        <end position="208"/>
    </location>
</feature>
<feature type="compositionally biased region" description="Low complexity" evidence="1">
    <location>
        <begin position="136"/>
        <end position="145"/>
    </location>
</feature>
<proteinExistence type="predicted"/>
<gene>
    <name evidence="3" type="ORF">E7V67_012775</name>
</gene>
<evidence type="ECO:0000313" key="3">
    <source>
        <dbReference type="EMBL" id="WUR15937.1"/>
    </source>
</evidence>
<feature type="region of interest" description="Disordered" evidence="1">
    <location>
        <begin position="1"/>
        <end position="23"/>
    </location>
</feature>
<feature type="compositionally biased region" description="Low complexity" evidence="1">
    <location>
        <begin position="219"/>
        <end position="232"/>
    </location>
</feature>
<accession>A0ABZ1UTJ7</accession>
<feature type="region of interest" description="Disordered" evidence="1">
    <location>
        <begin position="193"/>
        <end position="232"/>
    </location>
</feature>
<keyword evidence="2" id="KW-1133">Transmembrane helix</keyword>